<feature type="domain" description="Metallo-beta-lactamase" evidence="7">
    <location>
        <begin position="457"/>
        <end position="664"/>
    </location>
</feature>
<evidence type="ECO:0000256" key="1">
    <source>
        <dbReference type="ARBA" id="ARBA00004651"/>
    </source>
</evidence>
<protein>
    <submittedName>
        <fullName evidence="8">DNA internalization competence protein ComEC Rec2-like protein</fullName>
    </submittedName>
</protein>
<keyword evidence="4 6" id="KW-1133">Transmembrane helix</keyword>
<dbReference type="EMBL" id="AZGE01000004">
    <property type="protein sequence ID" value="KRM16339.1"/>
    <property type="molecule type" value="Genomic_DNA"/>
</dbReference>
<dbReference type="InterPro" id="IPR004797">
    <property type="entry name" value="Competence_ComEC/Rec2"/>
</dbReference>
<comment type="caution">
    <text evidence="8">The sequence shown here is derived from an EMBL/GenBank/DDBJ whole genome shotgun (WGS) entry which is preliminary data.</text>
</comment>
<keyword evidence="2" id="KW-1003">Cell membrane</keyword>
<dbReference type="InterPro" id="IPR052159">
    <property type="entry name" value="Competence_DNA_uptake"/>
</dbReference>
<evidence type="ECO:0000259" key="7">
    <source>
        <dbReference type="SMART" id="SM00849"/>
    </source>
</evidence>
<dbReference type="Gene3D" id="3.60.15.10">
    <property type="entry name" value="Ribonuclease Z/Hydroxyacylglutathione hydrolase-like"/>
    <property type="match status" value="1"/>
</dbReference>
<keyword evidence="5 6" id="KW-0472">Membrane</keyword>
<dbReference type="SMART" id="SM00849">
    <property type="entry name" value="Lactamase_B"/>
    <property type="match status" value="1"/>
</dbReference>
<comment type="subcellular location">
    <subcellularLocation>
        <location evidence="1">Cell membrane</location>
        <topology evidence="1">Multi-pass membrane protein</topology>
    </subcellularLocation>
</comment>
<dbReference type="InterPro" id="IPR004477">
    <property type="entry name" value="ComEC_N"/>
</dbReference>
<dbReference type="Pfam" id="PF00753">
    <property type="entry name" value="Lactamase_B"/>
    <property type="match status" value="1"/>
</dbReference>
<feature type="transmembrane region" description="Helical" evidence="6">
    <location>
        <begin position="274"/>
        <end position="293"/>
    </location>
</feature>
<dbReference type="GO" id="GO:0005886">
    <property type="term" value="C:plasma membrane"/>
    <property type="evidence" value="ECO:0007669"/>
    <property type="project" value="UniProtKB-SubCell"/>
</dbReference>
<dbReference type="CDD" id="cd07731">
    <property type="entry name" value="ComA-like_MBL-fold"/>
    <property type="match status" value="1"/>
</dbReference>
<dbReference type="InterPro" id="IPR001279">
    <property type="entry name" value="Metallo-B-lactamas"/>
</dbReference>
<dbReference type="PANTHER" id="PTHR30619:SF7">
    <property type="entry name" value="BETA-LACTAMASE DOMAIN PROTEIN"/>
    <property type="match status" value="1"/>
</dbReference>
<evidence type="ECO:0000256" key="4">
    <source>
        <dbReference type="ARBA" id="ARBA00022989"/>
    </source>
</evidence>
<dbReference type="Proteomes" id="UP000050973">
    <property type="component" value="Unassembled WGS sequence"/>
</dbReference>
<dbReference type="Pfam" id="PF03772">
    <property type="entry name" value="Competence"/>
    <property type="match status" value="1"/>
</dbReference>
<feature type="transmembrane region" description="Helical" evidence="6">
    <location>
        <begin position="338"/>
        <end position="363"/>
    </location>
</feature>
<feature type="transmembrane region" description="Helical" evidence="6">
    <location>
        <begin position="200"/>
        <end position="222"/>
    </location>
</feature>
<dbReference type="InterPro" id="IPR035681">
    <property type="entry name" value="ComA-like_MBL"/>
</dbReference>
<evidence type="ECO:0000256" key="3">
    <source>
        <dbReference type="ARBA" id="ARBA00022692"/>
    </source>
</evidence>
<evidence type="ECO:0000256" key="5">
    <source>
        <dbReference type="ARBA" id="ARBA00023136"/>
    </source>
</evidence>
<gene>
    <name evidence="8" type="ORF">FC49_GL001457</name>
</gene>
<accession>A0A0R1WMS5</accession>
<dbReference type="NCBIfam" id="TIGR00360">
    <property type="entry name" value="ComEC_N-term"/>
    <property type="match status" value="1"/>
</dbReference>
<feature type="transmembrane region" description="Helical" evidence="6">
    <location>
        <begin position="370"/>
        <end position="393"/>
    </location>
</feature>
<feature type="transmembrane region" description="Helical" evidence="6">
    <location>
        <begin position="399"/>
        <end position="420"/>
    </location>
</feature>
<name>A0A0R1WMS5_9LACO</name>
<dbReference type="NCBIfam" id="TIGR00361">
    <property type="entry name" value="ComEC_Rec2"/>
    <property type="match status" value="1"/>
</dbReference>
<feature type="transmembrane region" description="Helical" evidence="6">
    <location>
        <begin position="427"/>
        <end position="444"/>
    </location>
</feature>
<keyword evidence="3 6" id="KW-0812">Transmembrane</keyword>
<evidence type="ECO:0000256" key="6">
    <source>
        <dbReference type="SAM" id="Phobius"/>
    </source>
</evidence>
<organism evidence="8 9">
    <name type="scientific">Limosilactobacillus oris DSM 4864</name>
    <dbReference type="NCBI Taxonomy" id="1423779"/>
    <lineage>
        <taxon>Bacteria</taxon>
        <taxon>Bacillati</taxon>
        <taxon>Bacillota</taxon>
        <taxon>Bacilli</taxon>
        <taxon>Lactobacillales</taxon>
        <taxon>Lactobacillaceae</taxon>
        <taxon>Limosilactobacillus</taxon>
    </lineage>
</organism>
<sequence length="725" mass="81912">MLWRIMSLAQPRVLVVTALVAGVIVGIVAINRQWAAQQRLTRAAAVQQTLLVMPDDVHINGSLVTLTARDQQSQAKETVILRAREPAELRRLRMVDHPALWQVTGTLQPLVPATNDQQFDRRFYYQQHHIYNELRVKELGKVQPQPIRGWRSLCHVIRYRLIEYFKTMPQLLGAYCQQLLVGDNSAGDHALTLAVKRLGIIHLFCISGMHIILLTGLTRLIGSYLCLEREKIDWILVIGLPFYLIIGGGSTSLIRAVIMAEVTLGQRLFKMDALDGWAISLIAGLLWNPYLLFNLGGQLSYLLSLILQVLTGEEGELKRCWLLGLLSLPAILSRTFEFHLLSLVASYVMIPLFSLFVFPLVVFSAMSYHFFPVLGELVNALLSGFQIVLFWLASLPGEIHFGKPPLCFALLLFLATLWLLQRPRRARYVVLFLLYLCCFLQIHYPPFGEVIFTDIGQGDSIIIRTPFNRQVLLIDTGGKVQFNQPRWAQVESHTDLAEQTSINYLKSRGIFQIDTVYLSHHDADHIGYLPSVLKTMTVRQIVVPAGMEKQPALLKRLAAQQYRGKVIAVTDQVQLPNQCLQIVHPFTSGEAKNEDSVVLAGRFGGQDFLFTGDLDRTGELAVMAKYPNLRATVLKLGHHGSKTASDPRFLRQLGVKTAIISAGRFNRYHHPSDEVVAELKRARIAALSTQQYGMIKYHYYGDKGYWQTTLKGDELRWMLPNSLNN</sequence>
<dbReference type="AlphaFoldDB" id="A0A0R1WMS5"/>
<feature type="transmembrane region" description="Helical" evidence="6">
    <location>
        <begin position="234"/>
        <end position="254"/>
    </location>
</feature>
<evidence type="ECO:0000256" key="2">
    <source>
        <dbReference type="ARBA" id="ARBA00022475"/>
    </source>
</evidence>
<proteinExistence type="predicted"/>
<reference evidence="8 9" key="1">
    <citation type="journal article" date="2015" name="Genome Announc.">
        <title>Expanding the biotechnology potential of lactobacilli through comparative genomics of 213 strains and associated genera.</title>
        <authorList>
            <person name="Sun Z."/>
            <person name="Harris H.M."/>
            <person name="McCann A."/>
            <person name="Guo C."/>
            <person name="Argimon S."/>
            <person name="Zhang W."/>
            <person name="Yang X."/>
            <person name="Jeffery I.B."/>
            <person name="Cooney J.C."/>
            <person name="Kagawa T.F."/>
            <person name="Liu W."/>
            <person name="Song Y."/>
            <person name="Salvetti E."/>
            <person name="Wrobel A."/>
            <person name="Rasinkangas P."/>
            <person name="Parkhill J."/>
            <person name="Rea M.C."/>
            <person name="O'Sullivan O."/>
            <person name="Ritari J."/>
            <person name="Douillard F.P."/>
            <person name="Paul Ross R."/>
            <person name="Yang R."/>
            <person name="Briner A.E."/>
            <person name="Felis G.E."/>
            <person name="de Vos W.M."/>
            <person name="Barrangou R."/>
            <person name="Klaenhammer T.R."/>
            <person name="Caufield P.W."/>
            <person name="Cui Y."/>
            <person name="Zhang H."/>
            <person name="O'Toole P.W."/>
        </authorList>
    </citation>
    <scope>NUCLEOTIDE SEQUENCE [LARGE SCALE GENOMIC DNA]</scope>
    <source>
        <strain evidence="8 9">DSM 4864</strain>
    </source>
</reference>
<evidence type="ECO:0000313" key="8">
    <source>
        <dbReference type="EMBL" id="KRM16339.1"/>
    </source>
</evidence>
<dbReference type="PANTHER" id="PTHR30619">
    <property type="entry name" value="DNA INTERNALIZATION/COMPETENCE PROTEIN COMEC/REC2"/>
    <property type="match status" value="1"/>
</dbReference>
<dbReference type="GO" id="GO:0030420">
    <property type="term" value="P:establishment of competence for transformation"/>
    <property type="evidence" value="ECO:0007669"/>
    <property type="project" value="InterPro"/>
</dbReference>
<dbReference type="PATRIC" id="fig|1423779.3.peg.1497"/>
<dbReference type="InterPro" id="IPR036866">
    <property type="entry name" value="RibonucZ/Hydroxyglut_hydro"/>
</dbReference>
<feature type="transmembrane region" description="Helical" evidence="6">
    <location>
        <begin position="12"/>
        <end position="30"/>
    </location>
</feature>
<dbReference type="SUPFAM" id="SSF56281">
    <property type="entry name" value="Metallo-hydrolase/oxidoreductase"/>
    <property type="match status" value="1"/>
</dbReference>
<evidence type="ECO:0000313" key="9">
    <source>
        <dbReference type="Proteomes" id="UP000050973"/>
    </source>
</evidence>